<dbReference type="Proteomes" id="UP000008181">
    <property type="component" value="Chromosome 4"/>
</dbReference>
<name>G2R9M9_THETT</name>
<dbReference type="KEGG" id="ttt:THITE_2118301"/>
<proteinExistence type="predicted"/>
<dbReference type="RefSeq" id="XP_003655053.1">
    <property type="nucleotide sequence ID" value="XM_003655005.1"/>
</dbReference>
<keyword evidence="2" id="KW-1185">Reference proteome</keyword>
<reference evidence="1 2" key="1">
    <citation type="journal article" date="2011" name="Nat. Biotechnol.">
        <title>Comparative genomic analysis of the thermophilic biomass-degrading fungi Myceliophthora thermophila and Thielavia terrestris.</title>
        <authorList>
            <person name="Berka R.M."/>
            <person name="Grigoriev I.V."/>
            <person name="Otillar R."/>
            <person name="Salamov A."/>
            <person name="Grimwood J."/>
            <person name="Reid I."/>
            <person name="Ishmael N."/>
            <person name="John T."/>
            <person name="Darmond C."/>
            <person name="Moisan M.-C."/>
            <person name="Henrissat B."/>
            <person name="Coutinho P.M."/>
            <person name="Lombard V."/>
            <person name="Natvig D.O."/>
            <person name="Lindquist E."/>
            <person name="Schmutz J."/>
            <person name="Lucas S."/>
            <person name="Harris P."/>
            <person name="Powlowski J."/>
            <person name="Bellemare A."/>
            <person name="Taylor D."/>
            <person name="Butler G."/>
            <person name="de Vries R.P."/>
            <person name="Allijn I.E."/>
            <person name="van den Brink J."/>
            <person name="Ushinsky S."/>
            <person name="Storms R."/>
            <person name="Powell A.J."/>
            <person name="Paulsen I.T."/>
            <person name="Elbourne L.D.H."/>
            <person name="Baker S.E."/>
            <person name="Magnuson J."/>
            <person name="LaBoissiere S."/>
            <person name="Clutterbuck A.J."/>
            <person name="Martinez D."/>
            <person name="Wogulis M."/>
            <person name="de Leon A.L."/>
            <person name="Rey M.W."/>
            <person name="Tsang A."/>
        </authorList>
    </citation>
    <scope>NUCLEOTIDE SEQUENCE [LARGE SCALE GENOMIC DNA]</scope>
    <source>
        <strain evidence="2">ATCC 38088 / NRRL 8126</strain>
    </source>
</reference>
<evidence type="ECO:0000313" key="2">
    <source>
        <dbReference type="Proteomes" id="UP000008181"/>
    </source>
</evidence>
<accession>G2R9M9</accession>
<dbReference type="AlphaFoldDB" id="G2R9M9"/>
<dbReference type="HOGENOM" id="CLU_1983102_0_0_1"/>
<evidence type="ECO:0000313" key="1">
    <source>
        <dbReference type="EMBL" id="AEO68717.1"/>
    </source>
</evidence>
<sequence length="126" mass="13898">MATQSTKTRIRMRVQPPSRVPKGTALTPAPEVTVEFASNDHRVQQAGEMFVAVIVYNLSDKTPVETLTATGPRVRRIGDSTYVDFTFPTIRIDDPGIYGIHAGVFLFDSSGTKEFAGLNSNKFEVY</sequence>
<organism evidence="1 2">
    <name type="scientific">Thermothielavioides terrestris (strain ATCC 38088 / NRRL 8126)</name>
    <name type="common">Thielavia terrestris</name>
    <dbReference type="NCBI Taxonomy" id="578455"/>
    <lineage>
        <taxon>Eukaryota</taxon>
        <taxon>Fungi</taxon>
        <taxon>Dikarya</taxon>
        <taxon>Ascomycota</taxon>
        <taxon>Pezizomycotina</taxon>
        <taxon>Sordariomycetes</taxon>
        <taxon>Sordariomycetidae</taxon>
        <taxon>Sordariales</taxon>
        <taxon>Chaetomiaceae</taxon>
        <taxon>Thermothielavioides</taxon>
        <taxon>Thermothielavioides terrestris</taxon>
    </lineage>
</organism>
<protein>
    <submittedName>
        <fullName evidence="1">Uncharacterized protein</fullName>
    </submittedName>
</protein>
<dbReference type="GeneID" id="11520399"/>
<dbReference type="EMBL" id="CP003012">
    <property type="protein sequence ID" value="AEO68717.1"/>
    <property type="molecule type" value="Genomic_DNA"/>
</dbReference>
<gene>
    <name evidence="1" type="ORF">THITE_2118301</name>
</gene>